<dbReference type="PANTHER" id="PTHR10795">
    <property type="entry name" value="PROPROTEIN CONVERTASE SUBTILISIN/KEXIN"/>
    <property type="match status" value="1"/>
</dbReference>
<dbReference type="CDD" id="cd04852">
    <property type="entry name" value="Peptidases_S8_3"/>
    <property type="match status" value="1"/>
</dbReference>
<feature type="active site" description="Charge relay system" evidence="6 7">
    <location>
        <position position="231"/>
    </location>
</feature>
<evidence type="ECO:0000259" key="9">
    <source>
        <dbReference type="Pfam" id="PF00082"/>
    </source>
</evidence>
<comment type="caution">
    <text evidence="13">The sequence shown here is derived from an EMBL/GenBank/DDBJ whole genome shotgun (WGS) entry which is preliminary data.</text>
</comment>
<dbReference type="InterPro" id="IPR003137">
    <property type="entry name" value="PA_domain"/>
</dbReference>
<organism evidence="13 14">
    <name type="scientific">Ceratodon purpureus</name>
    <name type="common">Fire moss</name>
    <name type="synonym">Dicranum purpureum</name>
    <dbReference type="NCBI Taxonomy" id="3225"/>
    <lineage>
        <taxon>Eukaryota</taxon>
        <taxon>Viridiplantae</taxon>
        <taxon>Streptophyta</taxon>
        <taxon>Embryophyta</taxon>
        <taxon>Bryophyta</taxon>
        <taxon>Bryophytina</taxon>
        <taxon>Bryopsida</taxon>
        <taxon>Dicranidae</taxon>
        <taxon>Pseudoditrichales</taxon>
        <taxon>Ditrichaceae</taxon>
        <taxon>Ceratodon</taxon>
    </lineage>
</organism>
<dbReference type="InterPro" id="IPR046450">
    <property type="entry name" value="PA_dom_sf"/>
</dbReference>
<dbReference type="InterPro" id="IPR010259">
    <property type="entry name" value="S8pro/Inhibitor_I9"/>
</dbReference>
<dbReference type="SUPFAM" id="SSF52743">
    <property type="entry name" value="Subtilisin-like"/>
    <property type="match status" value="1"/>
</dbReference>
<dbReference type="AlphaFoldDB" id="A0A8T0IRR9"/>
<feature type="domain" description="Subtilisin-like protease fibronectin type-III" evidence="12">
    <location>
        <begin position="680"/>
        <end position="774"/>
    </location>
</feature>
<evidence type="ECO:0000256" key="3">
    <source>
        <dbReference type="ARBA" id="ARBA00022729"/>
    </source>
</evidence>
<dbReference type="InterPro" id="IPR015500">
    <property type="entry name" value="Peptidase_S8_subtilisin-rel"/>
</dbReference>
<evidence type="ECO:0000259" key="10">
    <source>
        <dbReference type="Pfam" id="PF02225"/>
    </source>
</evidence>
<sequence>MALTWRPAAIRSSTVLLPILLMVSLFSPVHGKKEPYVVYMGAAPDSQSLVNLLTTHHGLLASAMDSDSEAATSSMLYSYKHMFNGFAASMTAAEAAVLAELPQVLSVFPSRLRQLHTTRSWEFLGLEIGSGTRSWKVPNESLWKKAKFGKAVIVGIFDSGIWPESASFNDDGMGPIPEKWKGECARGEMFGPENCNRKLIGAKYYLKGYEAHVGPVNTSLDYRSARDIDGHGTHTSSTSAGNFVEGANTLGQANGTAKGGSPHAHIAAYKVCWSAGGCDDTDILAAMDEAVADGVDVFSASLGSDPPLYPFYSDAMAIASFHAVSKGIISVYSAGNAGPTPGSVTNVAPWIVTVGANSLDRNFPSEALLPDSDDVFHGQSSTNEKLPDEYFPLVSGADVGKSGFSVLSTLCMNNSLEPSKVAGKIVACLRGVNGRVEKGGVVKEAGAAGMILVNNKASGEELLADPHLLPATMLTYADGLKLMTYINTTGSPKAKITPAYTKVGIRPAPEMASFSSQGPNTLTPDILKPDVTAPGLNILAAWTSAESPTGLSFDPRRVKYNIISGTSMSAPHVSGVAALLKAAHPKWSPAAIKSALVTTATQLDNTGNAIRNGSMETATPFSYGGGQINPNSAYDPGLVYNASSLDYTLFLCALGYNGSYLKVFTLESFTCPTKVPSVSDLNYPSIAISDLSARRTIVRTVTNVGRAKRTYILSIEEPFGVRVDVDTRQLVFRHKYQKKTFKMTFTPRNATNGYSFGSFTWSDGEHHVRSPLAIQTIM</sequence>
<dbReference type="GO" id="GO:0004252">
    <property type="term" value="F:serine-type endopeptidase activity"/>
    <property type="evidence" value="ECO:0007669"/>
    <property type="project" value="UniProtKB-UniRule"/>
</dbReference>
<dbReference type="InterPro" id="IPR045051">
    <property type="entry name" value="SBT"/>
</dbReference>
<keyword evidence="5 7" id="KW-0720">Serine protease</keyword>
<dbReference type="FunFam" id="3.30.70.80:FF:000002">
    <property type="entry name" value="Subtilisin-like protease SBT5.3"/>
    <property type="match status" value="1"/>
</dbReference>
<feature type="chain" id="PRO_5035926981" description="Subtilisin-like protease" evidence="8">
    <location>
        <begin position="32"/>
        <end position="778"/>
    </location>
</feature>
<dbReference type="CDD" id="cd02120">
    <property type="entry name" value="PA_subtilisin_like"/>
    <property type="match status" value="1"/>
</dbReference>
<dbReference type="InterPro" id="IPR034197">
    <property type="entry name" value="Peptidases_S8_3"/>
</dbReference>
<evidence type="ECO:0000256" key="5">
    <source>
        <dbReference type="ARBA" id="ARBA00022825"/>
    </source>
</evidence>
<evidence type="ECO:0000256" key="8">
    <source>
        <dbReference type="SAM" id="SignalP"/>
    </source>
</evidence>
<keyword evidence="3 8" id="KW-0732">Signal</keyword>
<evidence type="ECO:0000313" key="14">
    <source>
        <dbReference type="Proteomes" id="UP000822688"/>
    </source>
</evidence>
<gene>
    <name evidence="13" type="ORF">KC19_2G015900</name>
</gene>
<dbReference type="InterPro" id="IPR000209">
    <property type="entry name" value="Peptidase_S8/S53_dom"/>
</dbReference>
<dbReference type="InterPro" id="IPR041469">
    <property type="entry name" value="Subtilisin-like_FN3"/>
</dbReference>
<dbReference type="FunFam" id="2.60.40.2310:FF:000001">
    <property type="entry name" value="Subtilisin-like protease SBT1.5"/>
    <property type="match status" value="1"/>
</dbReference>
<dbReference type="EMBL" id="CM026422">
    <property type="protein sequence ID" value="KAG0585491.1"/>
    <property type="molecule type" value="Genomic_DNA"/>
</dbReference>
<evidence type="ECO:0000259" key="12">
    <source>
        <dbReference type="Pfam" id="PF17766"/>
    </source>
</evidence>
<evidence type="ECO:0000313" key="13">
    <source>
        <dbReference type="EMBL" id="KAG0585491.1"/>
    </source>
</evidence>
<evidence type="ECO:0000256" key="1">
    <source>
        <dbReference type="ARBA" id="ARBA00011073"/>
    </source>
</evidence>
<dbReference type="SUPFAM" id="SSF52025">
    <property type="entry name" value="PA domain"/>
    <property type="match status" value="1"/>
</dbReference>
<dbReference type="Gene3D" id="3.40.50.200">
    <property type="entry name" value="Peptidase S8/S53 domain"/>
    <property type="match status" value="1"/>
</dbReference>
<dbReference type="InterPro" id="IPR037045">
    <property type="entry name" value="S8pro/Inhibitor_I9_sf"/>
</dbReference>
<keyword evidence="14" id="KW-1185">Reference proteome</keyword>
<evidence type="ECO:0008006" key="15">
    <source>
        <dbReference type="Google" id="ProtNLM"/>
    </source>
</evidence>
<name>A0A8T0IRR9_CERPU</name>
<dbReference type="Gene3D" id="3.50.30.30">
    <property type="match status" value="1"/>
</dbReference>
<dbReference type="GO" id="GO:0006508">
    <property type="term" value="P:proteolysis"/>
    <property type="evidence" value="ECO:0007669"/>
    <property type="project" value="UniProtKB-KW"/>
</dbReference>
<dbReference type="Gene3D" id="3.30.70.80">
    <property type="entry name" value="Peptidase S8 propeptide/proteinase inhibitor I9"/>
    <property type="match status" value="1"/>
</dbReference>
<accession>A0A8T0IRR9</accession>
<feature type="domain" description="PA" evidence="10">
    <location>
        <begin position="410"/>
        <end position="482"/>
    </location>
</feature>
<proteinExistence type="inferred from homology"/>
<dbReference type="Gene3D" id="2.60.40.2310">
    <property type="match status" value="1"/>
</dbReference>
<dbReference type="InterPro" id="IPR036852">
    <property type="entry name" value="Peptidase_S8/S53_dom_sf"/>
</dbReference>
<dbReference type="Pfam" id="PF17766">
    <property type="entry name" value="fn3_6"/>
    <property type="match status" value="1"/>
</dbReference>
<dbReference type="FunFam" id="3.40.50.200:FF:000006">
    <property type="entry name" value="Subtilisin-like protease SBT1.5"/>
    <property type="match status" value="1"/>
</dbReference>
<comment type="similarity">
    <text evidence="1 7">Belongs to the peptidase S8 family.</text>
</comment>
<protein>
    <recommendedName>
        <fullName evidence="15">Subtilisin-like protease</fullName>
    </recommendedName>
</protein>
<dbReference type="PROSITE" id="PS51892">
    <property type="entry name" value="SUBTILASE"/>
    <property type="match status" value="1"/>
</dbReference>
<feature type="domain" description="Inhibitor I9" evidence="11">
    <location>
        <begin position="36"/>
        <end position="116"/>
    </location>
</feature>
<dbReference type="FunFam" id="3.50.30.30:FF:000005">
    <property type="entry name" value="subtilisin-like protease SBT1.5"/>
    <property type="match status" value="1"/>
</dbReference>
<dbReference type="Proteomes" id="UP000822688">
    <property type="component" value="Chromosome 2"/>
</dbReference>
<evidence type="ECO:0000259" key="11">
    <source>
        <dbReference type="Pfam" id="PF05922"/>
    </source>
</evidence>
<evidence type="ECO:0000256" key="2">
    <source>
        <dbReference type="ARBA" id="ARBA00022670"/>
    </source>
</evidence>
<dbReference type="PROSITE" id="PS00138">
    <property type="entry name" value="SUBTILASE_SER"/>
    <property type="match status" value="1"/>
</dbReference>
<evidence type="ECO:0000256" key="7">
    <source>
        <dbReference type="PROSITE-ProRule" id="PRU01240"/>
    </source>
</evidence>
<reference evidence="13" key="1">
    <citation type="submission" date="2020-06" db="EMBL/GenBank/DDBJ databases">
        <title>WGS assembly of Ceratodon purpureus strain R40.</title>
        <authorList>
            <person name="Carey S.B."/>
            <person name="Jenkins J."/>
            <person name="Shu S."/>
            <person name="Lovell J.T."/>
            <person name="Sreedasyam A."/>
            <person name="Maumus F."/>
            <person name="Tiley G.P."/>
            <person name="Fernandez-Pozo N."/>
            <person name="Barry K."/>
            <person name="Chen C."/>
            <person name="Wang M."/>
            <person name="Lipzen A."/>
            <person name="Daum C."/>
            <person name="Saski C.A."/>
            <person name="Payton A.C."/>
            <person name="Mcbreen J.C."/>
            <person name="Conrad R.E."/>
            <person name="Kollar L.M."/>
            <person name="Olsson S."/>
            <person name="Huttunen S."/>
            <person name="Landis J.B."/>
            <person name="Wickett N.J."/>
            <person name="Johnson M.G."/>
            <person name="Rensing S.A."/>
            <person name="Grimwood J."/>
            <person name="Schmutz J."/>
            <person name="Mcdaniel S.F."/>
        </authorList>
    </citation>
    <scope>NUCLEOTIDE SEQUENCE</scope>
    <source>
        <strain evidence="13">R40</strain>
    </source>
</reference>
<feature type="domain" description="Peptidase S8/S53" evidence="9">
    <location>
        <begin position="149"/>
        <end position="607"/>
    </location>
</feature>
<dbReference type="Pfam" id="PF02225">
    <property type="entry name" value="PA"/>
    <property type="match status" value="1"/>
</dbReference>
<feature type="signal peptide" evidence="8">
    <location>
        <begin position="1"/>
        <end position="31"/>
    </location>
</feature>
<dbReference type="PRINTS" id="PR00723">
    <property type="entry name" value="SUBTILISIN"/>
</dbReference>
<evidence type="ECO:0000256" key="6">
    <source>
        <dbReference type="PIRSR" id="PIRSR615500-1"/>
    </source>
</evidence>
<feature type="active site" description="Charge relay system" evidence="6 7">
    <location>
        <position position="567"/>
    </location>
</feature>
<keyword evidence="4 7" id="KW-0378">Hydrolase</keyword>
<evidence type="ECO:0000256" key="4">
    <source>
        <dbReference type="ARBA" id="ARBA00022801"/>
    </source>
</evidence>
<dbReference type="Pfam" id="PF05922">
    <property type="entry name" value="Inhibitor_I9"/>
    <property type="match status" value="1"/>
</dbReference>
<dbReference type="InterPro" id="IPR023828">
    <property type="entry name" value="Peptidase_S8_Ser-AS"/>
</dbReference>
<dbReference type="Pfam" id="PF00082">
    <property type="entry name" value="Peptidase_S8"/>
    <property type="match status" value="1"/>
</dbReference>
<keyword evidence="2 7" id="KW-0645">Protease</keyword>
<feature type="active site" description="Charge relay system" evidence="6 7">
    <location>
        <position position="158"/>
    </location>
</feature>